<dbReference type="AlphaFoldDB" id="A0AAP5IFP5"/>
<gene>
    <name evidence="1" type="ORF">G7B40_041065</name>
</gene>
<name>A0AAP5IFP5_9CYAN</name>
<accession>A0AAP5IFP5</accession>
<sequence>MNKSERVQLSLRFDNRKELLDAVKARAKELNIPLVDFVALALEKAIEDGLTPLTSQLQVNGKIEALEARIVALEESLGKYHPV</sequence>
<organism evidence="1 2">
    <name type="scientific">Aetokthonos hydrillicola Thurmond2011</name>
    <dbReference type="NCBI Taxonomy" id="2712845"/>
    <lineage>
        <taxon>Bacteria</taxon>
        <taxon>Bacillati</taxon>
        <taxon>Cyanobacteriota</taxon>
        <taxon>Cyanophyceae</taxon>
        <taxon>Nostocales</taxon>
        <taxon>Hapalosiphonaceae</taxon>
        <taxon>Aetokthonos</taxon>
    </lineage>
</organism>
<evidence type="ECO:0000313" key="2">
    <source>
        <dbReference type="Proteomes" id="UP000667802"/>
    </source>
</evidence>
<comment type="caution">
    <text evidence="1">The sequence shown here is derived from an EMBL/GenBank/DDBJ whole genome shotgun (WGS) entry which is preliminary data.</text>
</comment>
<dbReference type="Proteomes" id="UP000667802">
    <property type="component" value="Unassembled WGS sequence"/>
</dbReference>
<proteinExistence type="predicted"/>
<dbReference type="RefSeq" id="WP_208343398.1">
    <property type="nucleotide sequence ID" value="NZ_CAWQFN010000310.1"/>
</dbReference>
<protein>
    <submittedName>
        <fullName evidence="1">Uncharacterized protein</fullName>
    </submittedName>
</protein>
<evidence type="ECO:0000313" key="1">
    <source>
        <dbReference type="EMBL" id="MDR9900878.1"/>
    </source>
</evidence>
<reference evidence="2" key="1">
    <citation type="journal article" date="2021" name="Science">
        <title>Hunting the eagle killer: A cyanobacterial neurotoxin causes vacuolar myelinopathy.</title>
        <authorList>
            <person name="Breinlinger S."/>
            <person name="Phillips T.J."/>
            <person name="Haram B.N."/>
            <person name="Mares J."/>
            <person name="Martinez Yerena J.A."/>
            <person name="Hrouzek P."/>
            <person name="Sobotka R."/>
            <person name="Henderson W.M."/>
            <person name="Schmieder P."/>
            <person name="Williams S.M."/>
            <person name="Lauderdale J.D."/>
            <person name="Wilde H.D."/>
            <person name="Gerrin W."/>
            <person name="Kust A."/>
            <person name="Washington J.W."/>
            <person name="Wagner C."/>
            <person name="Geier B."/>
            <person name="Liebeke M."/>
            <person name="Enke H."/>
            <person name="Niedermeyer T.H.J."/>
            <person name="Wilde S.B."/>
        </authorList>
    </citation>
    <scope>NUCLEOTIDE SEQUENCE [LARGE SCALE GENOMIC DNA]</scope>
    <source>
        <strain evidence="2">Thurmond2011</strain>
    </source>
</reference>
<dbReference type="EMBL" id="JAALHA020000041">
    <property type="protein sequence ID" value="MDR9900878.1"/>
    <property type="molecule type" value="Genomic_DNA"/>
</dbReference>
<keyword evidence="2" id="KW-1185">Reference proteome</keyword>